<dbReference type="InterPro" id="IPR050922">
    <property type="entry name" value="LytR/CpsA/Psr_CW_biosynth"/>
</dbReference>
<keyword evidence="2" id="KW-1133">Transmembrane helix</keyword>
<protein>
    <submittedName>
        <fullName evidence="4">Cell envelope-related transcriptional attenuator</fullName>
    </submittedName>
</protein>
<dbReference type="EMBL" id="LBWA01000028">
    <property type="protein sequence ID" value="KKQ96619.1"/>
    <property type="molecule type" value="Genomic_DNA"/>
</dbReference>
<keyword evidence="2" id="KW-0472">Membrane</keyword>
<evidence type="ECO:0000256" key="1">
    <source>
        <dbReference type="ARBA" id="ARBA00006068"/>
    </source>
</evidence>
<accession>A0A0G0PEQ5</accession>
<dbReference type="Proteomes" id="UP000034325">
    <property type="component" value="Unassembled WGS sequence"/>
</dbReference>
<dbReference type="Pfam" id="PF03816">
    <property type="entry name" value="LytR_cpsA_psr"/>
    <property type="match status" value="1"/>
</dbReference>
<proteinExistence type="inferred from homology"/>
<evidence type="ECO:0000259" key="3">
    <source>
        <dbReference type="Pfam" id="PF03816"/>
    </source>
</evidence>
<name>A0A0G0PEQ5_9BACT</name>
<reference evidence="4 5" key="1">
    <citation type="journal article" date="2015" name="Nature">
        <title>rRNA introns, odd ribosomes, and small enigmatic genomes across a large radiation of phyla.</title>
        <authorList>
            <person name="Brown C.T."/>
            <person name="Hug L.A."/>
            <person name="Thomas B.C."/>
            <person name="Sharon I."/>
            <person name="Castelle C.J."/>
            <person name="Singh A."/>
            <person name="Wilkins M.J."/>
            <person name="Williams K.H."/>
            <person name="Banfield J.F."/>
        </authorList>
    </citation>
    <scope>NUCLEOTIDE SEQUENCE [LARGE SCALE GENOMIC DNA]</scope>
</reference>
<evidence type="ECO:0000313" key="5">
    <source>
        <dbReference type="Proteomes" id="UP000034325"/>
    </source>
</evidence>
<dbReference type="InterPro" id="IPR004474">
    <property type="entry name" value="LytR_CpsA_psr"/>
</dbReference>
<keyword evidence="2" id="KW-0812">Transmembrane</keyword>
<dbReference type="PANTHER" id="PTHR33392">
    <property type="entry name" value="POLYISOPRENYL-TEICHOIC ACID--PEPTIDOGLYCAN TEICHOIC ACID TRANSFERASE TAGU"/>
    <property type="match status" value="1"/>
</dbReference>
<sequence length="378" mass="42832">MQELEEIQNSFAKEELKPEIKMDRRKMIFSRFKRRFLKHVWIIRSGIILTVILVFFLALLLIKSLIIKSGTDFYFGLARDFIFTPGDKIESINNRTNILILGKGDVAHEAPDLTDTMIFVSVSHLNSSINLISLPRDIWIPELRTKLNSVYYWGNKKQDGGGMILAKSTVEEIVGLPVHYALVIDFSGFKEIIDVLGGIEVDVERSFTDEKYPIPGKEDDKCDGDPDYKCRYETVHFAQGNQVMGGETALKFVRSRNAEGDEGTDFARQARQQKVITAIKEKVLSKEILFSPKKLKALKDAVLESTQTDIPPSASAILARRALQSKDHMKSAILSETLLINPPKSPKYDNLYVFIPKDNSWDEIHQWTKCTLSGGKCD</sequence>
<comment type="caution">
    <text evidence="4">The sequence shown here is derived from an EMBL/GenBank/DDBJ whole genome shotgun (WGS) entry which is preliminary data.</text>
</comment>
<feature type="transmembrane region" description="Helical" evidence="2">
    <location>
        <begin position="41"/>
        <end position="62"/>
    </location>
</feature>
<comment type="similarity">
    <text evidence="1">Belongs to the LytR/CpsA/Psr (LCP) family.</text>
</comment>
<dbReference type="PANTHER" id="PTHR33392:SF6">
    <property type="entry name" value="POLYISOPRENYL-TEICHOIC ACID--PEPTIDOGLYCAN TEICHOIC ACID TRANSFERASE TAGU"/>
    <property type="match status" value="1"/>
</dbReference>
<dbReference type="AlphaFoldDB" id="A0A0G0PEQ5"/>
<evidence type="ECO:0000256" key="2">
    <source>
        <dbReference type="SAM" id="Phobius"/>
    </source>
</evidence>
<dbReference type="Gene3D" id="3.40.630.190">
    <property type="entry name" value="LCP protein"/>
    <property type="match status" value="1"/>
</dbReference>
<feature type="domain" description="Cell envelope-related transcriptional attenuator" evidence="3">
    <location>
        <begin position="114"/>
        <end position="284"/>
    </location>
</feature>
<dbReference type="NCBIfam" id="TIGR00350">
    <property type="entry name" value="lytR_cpsA_psr"/>
    <property type="match status" value="1"/>
</dbReference>
<gene>
    <name evidence="4" type="ORF">UT23_C0028G0005</name>
</gene>
<organism evidence="4 5">
    <name type="scientific">Candidatus Woesebacteria bacterium GW2011_GWA1_39_12</name>
    <dbReference type="NCBI Taxonomy" id="1618549"/>
    <lineage>
        <taxon>Bacteria</taxon>
        <taxon>Candidatus Woeseibacteriota</taxon>
    </lineage>
</organism>
<evidence type="ECO:0000313" key="4">
    <source>
        <dbReference type="EMBL" id="KKQ96619.1"/>
    </source>
</evidence>